<feature type="non-terminal residue" evidence="2">
    <location>
        <position position="308"/>
    </location>
</feature>
<accession>A0ABN9XUA3</accession>
<sequence>AQRPRPPPGHCAARRARPRGAVRPGGDAARGGRGPGPREAGPQAEDPKEPLQLPVAPGADAGGSLGRRRGLGADMAATISYGYGMSSSSSAPQLSWRPGRRSNGGAAPARLGDQMAFGGFWRSLEVNGGLLVDALQSTEAWLTGLAQEGALAGERAQPIVRTALEAMFVLGHLFAPLAPSASHAIIGRFADPPRRLDELRGFGCLAPGGAVLSGSVLFKPLEPGEAAAAGAVGDAPPGAQRPKARASKSGGAINKQWEHQPCPEGRGYPDGLALYLADDWAPGILVRPPEDGAMGDNQIVDERSMYAD</sequence>
<organism evidence="2 3">
    <name type="scientific">Prorocentrum cordatum</name>
    <dbReference type="NCBI Taxonomy" id="2364126"/>
    <lineage>
        <taxon>Eukaryota</taxon>
        <taxon>Sar</taxon>
        <taxon>Alveolata</taxon>
        <taxon>Dinophyceae</taxon>
        <taxon>Prorocentrales</taxon>
        <taxon>Prorocentraceae</taxon>
        <taxon>Prorocentrum</taxon>
    </lineage>
</organism>
<protein>
    <submittedName>
        <fullName evidence="2">Uncharacterized protein</fullName>
    </submittedName>
</protein>
<dbReference type="EMBL" id="CAUYUJ010020992">
    <property type="protein sequence ID" value="CAK0901871.1"/>
    <property type="molecule type" value="Genomic_DNA"/>
</dbReference>
<keyword evidence="3" id="KW-1185">Reference proteome</keyword>
<feature type="non-terminal residue" evidence="2">
    <location>
        <position position="1"/>
    </location>
</feature>
<feature type="region of interest" description="Disordered" evidence="1">
    <location>
        <begin position="86"/>
        <end position="107"/>
    </location>
</feature>
<evidence type="ECO:0000313" key="3">
    <source>
        <dbReference type="Proteomes" id="UP001189429"/>
    </source>
</evidence>
<evidence type="ECO:0000256" key="1">
    <source>
        <dbReference type="SAM" id="MobiDB-lite"/>
    </source>
</evidence>
<reference evidence="2" key="1">
    <citation type="submission" date="2023-10" db="EMBL/GenBank/DDBJ databases">
        <authorList>
            <person name="Chen Y."/>
            <person name="Shah S."/>
            <person name="Dougan E. K."/>
            <person name="Thang M."/>
            <person name="Chan C."/>
        </authorList>
    </citation>
    <scope>NUCLEOTIDE SEQUENCE [LARGE SCALE GENOMIC DNA]</scope>
</reference>
<proteinExistence type="predicted"/>
<evidence type="ECO:0000313" key="2">
    <source>
        <dbReference type="EMBL" id="CAK0901871.1"/>
    </source>
</evidence>
<feature type="region of interest" description="Disordered" evidence="1">
    <location>
        <begin position="228"/>
        <end position="262"/>
    </location>
</feature>
<name>A0ABN9XUA3_9DINO</name>
<dbReference type="Proteomes" id="UP001189429">
    <property type="component" value="Unassembled WGS sequence"/>
</dbReference>
<gene>
    <name evidence="2" type="ORF">PCOR1329_LOCUS78671</name>
</gene>
<feature type="region of interest" description="Disordered" evidence="1">
    <location>
        <begin position="1"/>
        <end position="69"/>
    </location>
</feature>
<feature type="region of interest" description="Disordered" evidence="1">
    <location>
        <begin position="286"/>
        <end position="308"/>
    </location>
</feature>
<comment type="caution">
    <text evidence="2">The sequence shown here is derived from an EMBL/GenBank/DDBJ whole genome shotgun (WGS) entry which is preliminary data.</text>
</comment>
<feature type="compositionally biased region" description="Low complexity" evidence="1">
    <location>
        <begin position="228"/>
        <end position="238"/>
    </location>
</feature>